<evidence type="ECO:0000256" key="8">
    <source>
        <dbReference type="SAM" id="Phobius"/>
    </source>
</evidence>
<comment type="similarity">
    <text evidence="2">Belongs to the ABC-2 integral membrane protein family.</text>
</comment>
<dbReference type="GO" id="GO:0140359">
    <property type="term" value="F:ABC-type transporter activity"/>
    <property type="evidence" value="ECO:0007669"/>
    <property type="project" value="InterPro"/>
</dbReference>
<reference evidence="10" key="1">
    <citation type="submission" date="2020-06" db="EMBL/GenBank/DDBJ databases">
        <title>A novel thermopfilic bacterium from Erzurum, Turkey.</title>
        <authorList>
            <person name="Adiguzel A."/>
            <person name="Ay H."/>
            <person name="Baltaci M.O."/>
        </authorList>
    </citation>
    <scope>NUCLEOTIDE SEQUENCE</scope>
    <source>
        <strain evidence="10">P2</strain>
    </source>
</reference>
<feature type="domain" description="ABC transmembrane type-2" evidence="9">
    <location>
        <begin position="108"/>
        <end position="335"/>
    </location>
</feature>
<evidence type="ECO:0000313" key="10">
    <source>
        <dbReference type="EMBL" id="NSL53103.1"/>
    </source>
</evidence>
<dbReference type="InterPro" id="IPR013525">
    <property type="entry name" value="ABC2_TM"/>
</dbReference>
<evidence type="ECO:0000256" key="7">
    <source>
        <dbReference type="ARBA" id="ARBA00023136"/>
    </source>
</evidence>
<keyword evidence="3" id="KW-0813">Transport</keyword>
<dbReference type="PROSITE" id="PS51012">
    <property type="entry name" value="ABC_TM2"/>
    <property type="match status" value="1"/>
</dbReference>
<dbReference type="Pfam" id="PF12698">
    <property type="entry name" value="ABC2_membrane_3"/>
    <property type="match status" value="1"/>
</dbReference>
<feature type="transmembrane region" description="Helical" evidence="8">
    <location>
        <begin position="145"/>
        <end position="167"/>
    </location>
</feature>
<evidence type="ECO:0000313" key="11">
    <source>
        <dbReference type="Proteomes" id="UP000625804"/>
    </source>
</evidence>
<dbReference type="InterPro" id="IPR047817">
    <property type="entry name" value="ABC2_TM_bact-type"/>
</dbReference>
<evidence type="ECO:0000256" key="2">
    <source>
        <dbReference type="ARBA" id="ARBA00007783"/>
    </source>
</evidence>
<evidence type="ECO:0000259" key="9">
    <source>
        <dbReference type="PROSITE" id="PS51012"/>
    </source>
</evidence>
<accession>A0A8J8GIQ6</accession>
<gene>
    <name evidence="10" type="ORF">HR057_15265</name>
</gene>
<comment type="subcellular location">
    <subcellularLocation>
        <location evidence="1">Cell membrane</location>
        <topology evidence="1">Multi-pass membrane protein</topology>
    </subcellularLocation>
</comment>
<evidence type="ECO:0000256" key="5">
    <source>
        <dbReference type="ARBA" id="ARBA00022692"/>
    </source>
</evidence>
<dbReference type="AlphaFoldDB" id="A0A8J8GIQ6"/>
<dbReference type="Proteomes" id="UP000625804">
    <property type="component" value="Unassembled WGS sequence"/>
</dbReference>
<name>A0A8J8GIQ6_9BACI</name>
<dbReference type="PANTHER" id="PTHR30294:SF38">
    <property type="entry name" value="TRANSPORT PERMEASE PROTEIN"/>
    <property type="match status" value="1"/>
</dbReference>
<feature type="transmembrane region" description="Helical" evidence="8">
    <location>
        <begin position="188"/>
        <end position="212"/>
    </location>
</feature>
<sequence>MRVFSIMFRILLQLRHDKRTMALMIVAPIFVMTLMALLFNGNEYHPKIGIVNAPIQFVNKLEDEDAHVVRYSENNMQDALYRSEVDAIINFKNGIPHIQLEGSDANKNKAVLKLIQSITEQQINNNEPEITYVYGYEDMTTFDNIGPILIGFYVFFFVFLISGVSFLSERTSGTLDRLLATPLRRWELVLGYILGFGVFTIIQSTLIAWFSIEVLDVMMVGSFPLVLFITTLTAMVALTIGTFISAFANNEMQMIQFIPIIIIPQAFFSGLFDLSTMHPWLQAIGPFMPLYYVADALKNVMIRGQGWEAIAFDVYILIGLCLFFTIANILTLKKYRKI</sequence>
<keyword evidence="5 8" id="KW-0812">Transmembrane</keyword>
<proteinExistence type="inferred from homology"/>
<organism evidence="10 11">
    <name type="scientific">Calidifontibacillus erzurumensis</name>
    <dbReference type="NCBI Taxonomy" id="2741433"/>
    <lineage>
        <taxon>Bacteria</taxon>
        <taxon>Bacillati</taxon>
        <taxon>Bacillota</taxon>
        <taxon>Bacilli</taxon>
        <taxon>Bacillales</taxon>
        <taxon>Bacillaceae</taxon>
        <taxon>Calidifontibacillus/Schinkia group</taxon>
        <taxon>Calidifontibacillus</taxon>
    </lineage>
</organism>
<feature type="transmembrane region" description="Helical" evidence="8">
    <location>
        <begin position="309"/>
        <end position="332"/>
    </location>
</feature>
<feature type="transmembrane region" description="Helical" evidence="8">
    <location>
        <begin position="254"/>
        <end position="272"/>
    </location>
</feature>
<dbReference type="InterPro" id="IPR051449">
    <property type="entry name" value="ABC-2_transporter_component"/>
</dbReference>
<protein>
    <submittedName>
        <fullName evidence="10">ABC transporter permease</fullName>
    </submittedName>
</protein>
<dbReference type="EMBL" id="JABTTE010000028">
    <property type="protein sequence ID" value="NSL53103.1"/>
    <property type="molecule type" value="Genomic_DNA"/>
</dbReference>
<evidence type="ECO:0000256" key="6">
    <source>
        <dbReference type="ARBA" id="ARBA00022989"/>
    </source>
</evidence>
<evidence type="ECO:0000256" key="1">
    <source>
        <dbReference type="ARBA" id="ARBA00004651"/>
    </source>
</evidence>
<keyword evidence="7 8" id="KW-0472">Membrane</keyword>
<dbReference type="RefSeq" id="WP_173732304.1">
    <property type="nucleotide sequence ID" value="NZ_JABTTE010000028.1"/>
</dbReference>
<evidence type="ECO:0000256" key="4">
    <source>
        <dbReference type="ARBA" id="ARBA00022475"/>
    </source>
</evidence>
<evidence type="ECO:0000256" key="3">
    <source>
        <dbReference type="ARBA" id="ARBA00022448"/>
    </source>
</evidence>
<keyword evidence="11" id="KW-1185">Reference proteome</keyword>
<dbReference type="PANTHER" id="PTHR30294">
    <property type="entry name" value="MEMBRANE COMPONENT OF ABC TRANSPORTER YHHJ-RELATED"/>
    <property type="match status" value="1"/>
</dbReference>
<comment type="caution">
    <text evidence="10">The sequence shown here is derived from an EMBL/GenBank/DDBJ whole genome shotgun (WGS) entry which is preliminary data.</text>
</comment>
<dbReference type="GO" id="GO:0005886">
    <property type="term" value="C:plasma membrane"/>
    <property type="evidence" value="ECO:0007669"/>
    <property type="project" value="UniProtKB-SubCell"/>
</dbReference>
<feature type="transmembrane region" description="Helical" evidence="8">
    <location>
        <begin position="224"/>
        <end position="247"/>
    </location>
</feature>
<keyword evidence="6 8" id="KW-1133">Transmembrane helix</keyword>
<keyword evidence="4" id="KW-1003">Cell membrane</keyword>
<feature type="transmembrane region" description="Helical" evidence="8">
    <location>
        <begin position="21"/>
        <end position="39"/>
    </location>
</feature>